<dbReference type="AlphaFoldDB" id="A0A1H7NMZ2"/>
<dbReference type="PANTHER" id="PTHR42911:SF1">
    <property type="entry name" value="MODULATOR OF FTSH PROTEASE HFLC"/>
    <property type="match status" value="1"/>
</dbReference>
<dbReference type="GO" id="GO:0006508">
    <property type="term" value="P:proteolysis"/>
    <property type="evidence" value="ECO:0007669"/>
    <property type="project" value="UniProtKB-KW"/>
</dbReference>
<evidence type="ECO:0000313" key="9">
    <source>
        <dbReference type="Proteomes" id="UP000199214"/>
    </source>
</evidence>
<feature type="domain" description="Band 7" evidence="7">
    <location>
        <begin position="24"/>
        <end position="202"/>
    </location>
</feature>
<dbReference type="InterPro" id="IPR001107">
    <property type="entry name" value="Band_7"/>
</dbReference>
<dbReference type="Pfam" id="PF01145">
    <property type="entry name" value="Band_7"/>
    <property type="match status" value="1"/>
</dbReference>
<dbReference type="CDD" id="cd03405">
    <property type="entry name" value="SPFH_HflC"/>
    <property type="match status" value="1"/>
</dbReference>
<proteinExistence type="inferred from homology"/>
<evidence type="ECO:0000256" key="6">
    <source>
        <dbReference type="PIRNR" id="PIRNR005651"/>
    </source>
</evidence>
<dbReference type="SMART" id="SM00244">
    <property type="entry name" value="PHB"/>
    <property type="match status" value="1"/>
</dbReference>
<keyword evidence="5" id="KW-0472">Membrane</keyword>
<keyword evidence="8" id="KW-0378">Hydrolase</keyword>
<comment type="subcellular location">
    <subcellularLocation>
        <location evidence="1">Membrane</location>
        <topology evidence="1">Single-pass membrane protein</topology>
    </subcellularLocation>
</comment>
<dbReference type="Gene3D" id="3.30.479.30">
    <property type="entry name" value="Band 7 domain"/>
    <property type="match status" value="1"/>
</dbReference>
<evidence type="ECO:0000256" key="4">
    <source>
        <dbReference type="ARBA" id="ARBA00022989"/>
    </source>
</evidence>
<dbReference type="STRING" id="1855283.SAMN05216382_1636"/>
<comment type="function">
    <text evidence="6">HflC and HflK could regulate a protease.</text>
</comment>
<protein>
    <recommendedName>
        <fullName evidence="6">Protein HflC</fullName>
    </recommendedName>
</protein>
<evidence type="ECO:0000256" key="3">
    <source>
        <dbReference type="ARBA" id="ARBA00022692"/>
    </source>
</evidence>
<gene>
    <name evidence="8" type="ORF">SAMN05216382_1636</name>
</gene>
<dbReference type="SUPFAM" id="SSF117892">
    <property type="entry name" value="Band 7/SPFH domain"/>
    <property type="match status" value="1"/>
</dbReference>
<evidence type="ECO:0000313" key="8">
    <source>
        <dbReference type="EMBL" id="SEL24714.1"/>
    </source>
</evidence>
<accession>A0A1H7NMZ2</accession>
<evidence type="ECO:0000256" key="5">
    <source>
        <dbReference type="ARBA" id="ARBA00023136"/>
    </source>
</evidence>
<keyword evidence="3" id="KW-0812">Transmembrane</keyword>
<keyword evidence="8" id="KW-0645">Protease</keyword>
<dbReference type="InterPro" id="IPR036013">
    <property type="entry name" value="Band_7/SPFH_dom_sf"/>
</dbReference>
<dbReference type="Proteomes" id="UP000199214">
    <property type="component" value="Unassembled WGS sequence"/>
</dbReference>
<dbReference type="EMBL" id="FNZZ01000003">
    <property type="protein sequence ID" value="SEL24714.1"/>
    <property type="molecule type" value="Genomic_DNA"/>
</dbReference>
<keyword evidence="4" id="KW-1133">Transmembrane helix</keyword>
<sequence length="292" mass="32267">MPRLLQHPIAAMFAVLAAVIVAAMTFAIVPETQQAVVLRLNNPQRVVNQWQRGQTIGGSGAGLIARIPLIDNIVWLDKRVLDADLDNTLVLSTDQLRLNVDAFARFRIVDPLRAVTSTGSTSNTEERVADQLRPLLGTALRNELGKVPFSLLLSPERGRVMDAIQNSLQRDARQYGVEIVDVRIKHADLPDGSPLESALQRMRTARQQEANTIRAQGQKQAQIVRAEADANAARIYADAFSKDASFYDFYRAMQSYRHTFGADGGPKPEGSTNIIMSPGNSYLREFEGRASR</sequence>
<reference evidence="9" key="1">
    <citation type="submission" date="2016-10" db="EMBL/GenBank/DDBJ databases">
        <authorList>
            <person name="Varghese N."/>
            <person name="Submissions S."/>
        </authorList>
    </citation>
    <scope>NUCLEOTIDE SEQUENCE [LARGE SCALE GENOMIC DNA]</scope>
    <source>
        <strain evidence="9">JS21-1</strain>
    </source>
</reference>
<dbReference type="InterPro" id="IPR010200">
    <property type="entry name" value="HflC"/>
</dbReference>
<name>A0A1H7NMZ2_9SPHN</name>
<dbReference type="GO" id="GO:0016020">
    <property type="term" value="C:membrane"/>
    <property type="evidence" value="ECO:0007669"/>
    <property type="project" value="UniProtKB-SubCell"/>
</dbReference>
<keyword evidence="9" id="KW-1185">Reference proteome</keyword>
<dbReference type="GO" id="GO:0008233">
    <property type="term" value="F:peptidase activity"/>
    <property type="evidence" value="ECO:0007669"/>
    <property type="project" value="UniProtKB-KW"/>
</dbReference>
<dbReference type="PIRSF" id="PIRSF005651">
    <property type="entry name" value="HflC"/>
    <property type="match status" value="1"/>
</dbReference>
<dbReference type="RefSeq" id="WP_093005238.1">
    <property type="nucleotide sequence ID" value="NZ_FNZZ01000003.1"/>
</dbReference>
<evidence type="ECO:0000256" key="1">
    <source>
        <dbReference type="ARBA" id="ARBA00004167"/>
    </source>
</evidence>
<evidence type="ECO:0000259" key="7">
    <source>
        <dbReference type="SMART" id="SM00244"/>
    </source>
</evidence>
<comment type="similarity">
    <text evidence="2 6">Belongs to the band 7/mec-2 family. HflC subfamily.</text>
</comment>
<dbReference type="PANTHER" id="PTHR42911">
    <property type="entry name" value="MODULATOR OF FTSH PROTEASE HFLC"/>
    <property type="match status" value="1"/>
</dbReference>
<evidence type="ECO:0000256" key="2">
    <source>
        <dbReference type="ARBA" id="ARBA00007862"/>
    </source>
</evidence>
<organism evidence="8 9">
    <name type="scientific">Sphingomonas palmae</name>
    <dbReference type="NCBI Taxonomy" id="1855283"/>
    <lineage>
        <taxon>Bacteria</taxon>
        <taxon>Pseudomonadati</taxon>
        <taxon>Pseudomonadota</taxon>
        <taxon>Alphaproteobacteria</taxon>
        <taxon>Sphingomonadales</taxon>
        <taxon>Sphingomonadaceae</taxon>
        <taxon>Sphingomonas</taxon>
    </lineage>
</organism>
<dbReference type="OrthoDB" id="9812991at2"/>